<accession>A0A0F7JP83</accession>
<protein>
    <submittedName>
        <fullName evidence="2">4-carboxymuconolactone decarboxylase</fullName>
    </submittedName>
</protein>
<dbReference type="OrthoDB" id="9805423at2"/>
<keyword evidence="3" id="KW-1185">Reference proteome</keyword>
<sequence>MSEQLERGKRKRAQVMGQEYVDRAFTGDPEAFGADYQRFLTEYAWGAAWGRGNLTDRERHMVTLGILAALGREREFEGHVRATRNTGVSERDLSDVLHQVAIYAGVPAGLSGFTMARRVLEEQE</sequence>
<evidence type="ECO:0000313" key="3">
    <source>
        <dbReference type="Proteomes" id="UP000034024"/>
    </source>
</evidence>
<dbReference type="EMBL" id="CP011389">
    <property type="protein sequence ID" value="AKH16415.1"/>
    <property type="molecule type" value="Genomic_DNA"/>
</dbReference>
<organism evidence="2 3">
    <name type="scientific">Deinococcus soli</name>
    <name type="common">ex Cha et al. 2016</name>
    <dbReference type="NCBI Taxonomy" id="1309411"/>
    <lineage>
        <taxon>Bacteria</taxon>
        <taxon>Thermotogati</taxon>
        <taxon>Deinococcota</taxon>
        <taxon>Deinococci</taxon>
        <taxon>Deinococcales</taxon>
        <taxon>Deinococcaceae</taxon>
        <taxon>Deinococcus</taxon>
    </lineage>
</organism>
<dbReference type="GO" id="GO:0051920">
    <property type="term" value="F:peroxiredoxin activity"/>
    <property type="evidence" value="ECO:0007669"/>
    <property type="project" value="InterPro"/>
</dbReference>
<feature type="domain" description="Carboxymuconolactone decarboxylase-like" evidence="1">
    <location>
        <begin position="35"/>
        <end position="115"/>
    </location>
</feature>
<dbReference type="RefSeq" id="WP_046842990.1">
    <property type="nucleotide sequence ID" value="NZ_CP011389.1"/>
</dbReference>
<dbReference type="InterPro" id="IPR003779">
    <property type="entry name" value="CMD-like"/>
</dbReference>
<proteinExistence type="predicted"/>
<dbReference type="SUPFAM" id="SSF69118">
    <property type="entry name" value="AhpD-like"/>
    <property type="match status" value="1"/>
</dbReference>
<dbReference type="PANTHER" id="PTHR33570">
    <property type="entry name" value="4-CARBOXYMUCONOLACTONE DECARBOXYLASE FAMILY PROTEIN"/>
    <property type="match status" value="1"/>
</dbReference>
<evidence type="ECO:0000259" key="1">
    <source>
        <dbReference type="Pfam" id="PF02627"/>
    </source>
</evidence>
<dbReference type="InterPro" id="IPR029032">
    <property type="entry name" value="AhpD-like"/>
</dbReference>
<dbReference type="PANTHER" id="PTHR33570:SF2">
    <property type="entry name" value="CARBOXYMUCONOLACTONE DECARBOXYLASE-LIKE DOMAIN-CONTAINING PROTEIN"/>
    <property type="match status" value="1"/>
</dbReference>
<gene>
    <name evidence="2" type="ORF">SY84_04400</name>
</gene>
<dbReference type="PATRIC" id="fig|1309411.5.peg.907"/>
<evidence type="ECO:0000313" key="2">
    <source>
        <dbReference type="EMBL" id="AKH16415.1"/>
    </source>
</evidence>
<name>A0A0F7JP83_9DEIO</name>
<dbReference type="Gene3D" id="1.20.1290.10">
    <property type="entry name" value="AhpD-like"/>
    <property type="match status" value="1"/>
</dbReference>
<dbReference type="AlphaFoldDB" id="A0A0F7JP83"/>
<dbReference type="Proteomes" id="UP000034024">
    <property type="component" value="Chromosome"/>
</dbReference>
<reference evidence="2 3" key="1">
    <citation type="submission" date="2015-01" db="EMBL/GenBank/DDBJ databases">
        <title>Deinococcus soli/N5/whole genome sequencing.</title>
        <authorList>
            <person name="Kim M.K."/>
            <person name="Srinivasan S."/>
            <person name="Lee J.-J."/>
        </authorList>
    </citation>
    <scope>NUCLEOTIDE SEQUENCE [LARGE SCALE GENOMIC DNA]</scope>
    <source>
        <strain evidence="2 3">N5</strain>
    </source>
</reference>
<dbReference type="InterPro" id="IPR052512">
    <property type="entry name" value="4CMD/NDH-1_regulator"/>
</dbReference>
<dbReference type="Pfam" id="PF02627">
    <property type="entry name" value="CMD"/>
    <property type="match status" value="1"/>
</dbReference>
<dbReference type="KEGG" id="dch:SY84_04400"/>